<feature type="transmembrane region" description="Helical" evidence="7">
    <location>
        <begin position="232"/>
        <end position="253"/>
    </location>
</feature>
<feature type="transmembrane region" description="Helical" evidence="7">
    <location>
        <begin position="153"/>
        <end position="171"/>
    </location>
</feature>
<dbReference type="SUPFAM" id="SSF103473">
    <property type="entry name" value="MFS general substrate transporter"/>
    <property type="match status" value="1"/>
</dbReference>
<feature type="transmembrane region" description="Helical" evidence="7">
    <location>
        <begin position="64"/>
        <end position="82"/>
    </location>
</feature>
<evidence type="ECO:0000256" key="7">
    <source>
        <dbReference type="SAM" id="Phobius"/>
    </source>
</evidence>
<evidence type="ECO:0000313" key="9">
    <source>
        <dbReference type="EMBL" id="MST34188.1"/>
    </source>
</evidence>
<comment type="caution">
    <text evidence="9">The sequence shown here is derived from an EMBL/GenBank/DDBJ whole genome shotgun (WGS) entry which is preliminary data.</text>
</comment>
<evidence type="ECO:0000256" key="2">
    <source>
        <dbReference type="ARBA" id="ARBA00022448"/>
    </source>
</evidence>
<dbReference type="InterPro" id="IPR020846">
    <property type="entry name" value="MFS_dom"/>
</dbReference>
<dbReference type="Gene3D" id="1.20.1250.20">
    <property type="entry name" value="MFS general substrate transporter like domains"/>
    <property type="match status" value="1"/>
</dbReference>
<protein>
    <submittedName>
        <fullName evidence="9">MFS transporter</fullName>
    </submittedName>
</protein>
<reference evidence="9 10" key="1">
    <citation type="submission" date="2019-11" db="EMBL/GenBank/DDBJ databases">
        <title>Acidiferrimicrobium australis gen. nov., sp. nov., an acidophilic and obligately heterotrophic, member of the Actinobacteria that catalyses dissimilatory oxido- reduction of iron isolated from metal-rich acidic water in Chile.</title>
        <authorList>
            <person name="Gonzalez D."/>
            <person name="Huber K."/>
            <person name="Hedrich S."/>
            <person name="Rojas-Villalobos C."/>
            <person name="Quatrini R."/>
            <person name="Dinamarca M.A."/>
            <person name="Schwarz A."/>
            <person name="Canales C."/>
            <person name="Nancucheo I."/>
        </authorList>
    </citation>
    <scope>NUCLEOTIDE SEQUENCE [LARGE SCALE GENOMIC DNA]</scope>
    <source>
        <strain evidence="9 10">USS-CCA1</strain>
    </source>
</reference>
<keyword evidence="4 7" id="KW-0812">Transmembrane</keyword>
<accession>A0ABW9QWW8</accession>
<proteinExistence type="predicted"/>
<comment type="subcellular location">
    <subcellularLocation>
        <location evidence="1">Cell membrane</location>
        <topology evidence="1">Multi-pass membrane protein</topology>
    </subcellularLocation>
</comment>
<dbReference type="Pfam" id="PF07690">
    <property type="entry name" value="MFS_1"/>
    <property type="match status" value="1"/>
</dbReference>
<feature type="transmembrane region" description="Helical" evidence="7">
    <location>
        <begin position="362"/>
        <end position="384"/>
    </location>
</feature>
<feature type="transmembrane region" description="Helical" evidence="7">
    <location>
        <begin position="321"/>
        <end position="341"/>
    </location>
</feature>
<feature type="transmembrane region" description="Helical" evidence="7">
    <location>
        <begin position="27"/>
        <end position="44"/>
    </location>
</feature>
<dbReference type="PROSITE" id="PS00216">
    <property type="entry name" value="SUGAR_TRANSPORT_1"/>
    <property type="match status" value="1"/>
</dbReference>
<evidence type="ECO:0000256" key="4">
    <source>
        <dbReference type="ARBA" id="ARBA00022692"/>
    </source>
</evidence>
<organism evidence="9 10">
    <name type="scientific">Acidiferrimicrobium australe</name>
    <dbReference type="NCBI Taxonomy" id="2664430"/>
    <lineage>
        <taxon>Bacteria</taxon>
        <taxon>Bacillati</taxon>
        <taxon>Actinomycetota</taxon>
        <taxon>Acidimicrobiia</taxon>
        <taxon>Acidimicrobiales</taxon>
        <taxon>Acidimicrobiaceae</taxon>
        <taxon>Acidiferrimicrobium</taxon>
    </lineage>
</organism>
<feature type="transmembrane region" description="Helical" evidence="7">
    <location>
        <begin position="183"/>
        <end position="200"/>
    </location>
</feature>
<gene>
    <name evidence="9" type="ORF">GHK86_15850</name>
</gene>
<sequence>MTCTAGSHDHVLSVGPQALRSQLSPPIAYLTAAFTIGLALFASATPSPLYGIYGSLWRLSPGEITGIYATYALGVLVSLLLAGRVSDEVGRKPMLLVAVGGIIVSTALYMLADSAMWLAAARLLQGVATGLALSTASAALLDLHPRHDAAATGIANGVASASGSALGLFVSSLVVQCLPDRRILPYAIQGALLLVLAFLTRRLPEPSPRRPGPRVHLTPAWPNVPVSIRPPFTLAALAVLSSWMLNGLFLSLGPTLASSILATSSVLGSGIVVASLSGAAAVAMLLSGRSDPRLSASRGSLTLAAGAGLMTVAAACSSAPLFIVATIVSGAGFGVTFLGGLRSLSAAMPAAHRAGIMSAFYLVAYGAVSLPSIAAGLLVSVLGLRSTFEYFGGSVALLALAVSAAANVQGPSRAPGPA</sequence>
<dbReference type="InterPro" id="IPR005829">
    <property type="entry name" value="Sugar_transporter_CS"/>
</dbReference>
<feature type="transmembrane region" description="Helical" evidence="7">
    <location>
        <begin position="94"/>
        <end position="112"/>
    </location>
</feature>
<dbReference type="Proteomes" id="UP000437736">
    <property type="component" value="Unassembled WGS sequence"/>
</dbReference>
<keyword evidence="6 7" id="KW-0472">Membrane</keyword>
<evidence type="ECO:0000256" key="6">
    <source>
        <dbReference type="ARBA" id="ARBA00023136"/>
    </source>
</evidence>
<dbReference type="InterPro" id="IPR011701">
    <property type="entry name" value="MFS"/>
</dbReference>
<name>A0ABW9QWW8_9ACTN</name>
<evidence type="ECO:0000256" key="3">
    <source>
        <dbReference type="ARBA" id="ARBA00022475"/>
    </source>
</evidence>
<feature type="domain" description="Major facilitator superfamily (MFS) profile" evidence="8">
    <location>
        <begin position="21"/>
        <end position="410"/>
    </location>
</feature>
<dbReference type="EMBL" id="WJHE01000889">
    <property type="protein sequence ID" value="MST34188.1"/>
    <property type="molecule type" value="Genomic_DNA"/>
</dbReference>
<dbReference type="InterPro" id="IPR050171">
    <property type="entry name" value="MFS_Transporters"/>
</dbReference>
<dbReference type="PANTHER" id="PTHR23517">
    <property type="entry name" value="RESISTANCE PROTEIN MDTM, PUTATIVE-RELATED-RELATED"/>
    <property type="match status" value="1"/>
</dbReference>
<dbReference type="PROSITE" id="PS50850">
    <property type="entry name" value="MFS"/>
    <property type="match status" value="1"/>
</dbReference>
<dbReference type="InterPro" id="IPR036259">
    <property type="entry name" value="MFS_trans_sf"/>
</dbReference>
<keyword evidence="5 7" id="KW-1133">Transmembrane helix</keyword>
<feature type="transmembrane region" description="Helical" evidence="7">
    <location>
        <begin position="265"/>
        <end position="286"/>
    </location>
</feature>
<evidence type="ECO:0000256" key="1">
    <source>
        <dbReference type="ARBA" id="ARBA00004651"/>
    </source>
</evidence>
<keyword evidence="2" id="KW-0813">Transport</keyword>
<keyword evidence="3" id="KW-1003">Cell membrane</keyword>
<keyword evidence="10" id="KW-1185">Reference proteome</keyword>
<evidence type="ECO:0000256" key="5">
    <source>
        <dbReference type="ARBA" id="ARBA00022989"/>
    </source>
</evidence>
<evidence type="ECO:0000259" key="8">
    <source>
        <dbReference type="PROSITE" id="PS50850"/>
    </source>
</evidence>
<evidence type="ECO:0000313" key="10">
    <source>
        <dbReference type="Proteomes" id="UP000437736"/>
    </source>
</evidence>